<dbReference type="SUPFAM" id="SSF51395">
    <property type="entry name" value="FMN-linked oxidoreductases"/>
    <property type="match status" value="1"/>
</dbReference>
<dbReference type="GO" id="GO:0010181">
    <property type="term" value="F:FMN binding"/>
    <property type="evidence" value="ECO:0007669"/>
    <property type="project" value="InterPro"/>
</dbReference>
<dbReference type="InterPro" id="IPR013785">
    <property type="entry name" value="Aldolase_TIM"/>
</dbReference>
<keyword evidence="2" id="KW-0285">Flavoprotein</keyword>
<evidence type="ECO:0000259" key="6">
    <source>
        <dbReference type="Pfam" id="PF00724"/>
    </source>
</evidence>
<evidence type="ECO:0000313" key="7">
    <source>
        <dbReference type="EMBL" id="OLP07510.1"/>
    </source>
</evidence>
<organism evidence="7 8">
    <name type="scientific">Rhodoferax antarcticus ANT.BR</name>
    <dbReference type="NCBI Taxonomy" id="1111071"/>
    <lineage>
        <taxon>Bacteria</taxon>
        <taxon>Pseudomonadati</taxon>
        <taxon>Pseudomonadota</taxon>
        <taxon>Betaproteobacteria</taxon>
        <taxon>Burkholderiales</taxon>
        <taxon>Comamonadaceae</taxon>
        <taxon>Rhodoferax</taxon>
    </lineage>
</organism>
<gene>
    <name evidence="7" type="ORF">BLL52_1340</name>
</gene>
<evidence type="ECO:0000256" key="1">
    <source>
        <dbReference type="ARBA" id="ARBA00001917"/>
    </source>
</evidence>
<dbReference type="Proteomes" id="UP000185911">
    <property type="component" value="Unassembled WGS sequence"/>
</dbReference>
<dbReference type="EMBL" id="MSYM01000008">
    <property type="protein sequence ID" value="OLP07510.1"/>
    <property type="molecule type" value="Genomic_DNA"/>
</dbReference>
<feature type="domain" description="NADH:flavin oxidoreductase/NADH oxidase N-terminal" evidence="6">
    <location>
        <begin position="40"/>
        <end position="161"/>
    </location>
</feature>
<comment type="caution">
    <text evidence="7">The sequence shown here is derived from an EMBL/GenBank/DDBJ whole genome shotgun (WGS) entry which is preliminary data.</text>
</comment>
<dbReference type="InterPro" id="IPR044152">
    <property type="entry name" value="YqjM-like"/>
</dbReference>
<sequence>MLPQGRITPRCLGLWNDTTEAARADQLHLARALARHTAGCLQLVHTGRKASSAVPWEGGQLLCPEQGRWQTVGPSALPQLPSEAPPLEISAQKLVRNREAFVRAAQRAQRMGVDALELHRAHGYLLHQFLSPLANQRSVAYGGSFENRIRFPLEVFAAVRAA</sequence>
<dbReference type="STRING" id="81479.RA876_01330"/>
<evidence type="ECO:0000256" key="5">
    <source>
        <dbReference type="ARBA" id="ARBA00023002"/>
    </source>
</evidence>
<keyword evidence="8" id="KW-1185">Reference proteome</keyword>
<accession>A0A1Q8YHY5</accession>
<protein>
    <submittedName>
        <fullName evidence="7">Flavin oxidoreductase</fullName>
        <ecNumber evidence="7">1.1.1.21</ecNumber>
    </submittedName>
</protein>
<evidence type="ECO:0000313" key="8">
    <source>
        <dbReference type="Proteomes" id="UP000185911"/>
    </source>
</evidence>
<keyword evidence="3" id="KW-0288">FMN</keyword>
<dbReference type="Pfam" id="PF00724">
    <property type="entry name" value="Oxidored_FMN"/>
    <property type="match status" value="1"/>
</dbReference>
<name>A0A1Q8YHY5_9BURK</name>
<dbReference type="GO" id="GO:0050661">
    <property type="term" value="F:NADP binding"/>
    <property type="evidence" value="ECO:0007669"/>
    <property type="project" value="InterPro"/>
</dbReference>
<dbReference type="EC" id="1.1.1.21" evidence="7"/>
<evidence type="ECO:0000256" key="3">
    <source>
        <dbReference type="ARBA" id="ARBA00022643"/>
    </source>
</evidence>
<dbReference type="RefSeq" id="WP_075585805.1">
    <property type="nucleotide sequence ID" value="NZ_MSYM01000008.1"/>
</dbReference>
<evidence type="ECO:0000256" key="2">
    <source>
        <dbReference type="ARBA" id="ARBA00022630"/>
    </source>
</evidence>
<keyword evidence="4" id="KW-0521">NADP</keyword>
<dbReference type="PANTHER" id="PTHR43303">
    <property type="entry name" value="NADPH DEHYDROGENASE C23G7.10C-RELATED"/>
    <property type="match status" value="1"/>
</dbReference>
<dbReference type="PANTHER" id="PTHR43303:SF4">
    <property type="entry name" value="NADPH DEHYDROGENASE C23G7.10C-RELATED"/>
    <property type="match status" value="1"/>
</dbReference>
<dbReference type="Gene3D" id="3.20.20.70">
    <property type="entry name" value="Aldolase class I"/>
    <property type="match status" value="1"/>
</dbReference>
<comment type="cofactor">
    <cofactor evidence="1">
        <name>FMN</name>
        <dbReference type="ChEBI" id="CHEBI:58210"/>
    </cofactor>
</comment>
<proteinExistence type="predicted"/>
<dbReference type="InterPro" id="IPR001155">
    <property type="entry name" value="OxRdtase_FMN_N"/>
</dbReference>
<keyword evidence="5 7" id="KW-0560">Oxidoreductase</keyword>
<dbReference type="AlphaFoldDB" id="A0A1Q8YHY5"/>
<evidence type="ECO:0000256" key="4">
    <source>
        <dbReference type="ARBA" id="ARBA00022857"/>
    </source>
</evidence>
<reference evidence="7 8" key="1">
    <citation type="submission" date="2017-01" db="EMBL/GenBank/DDBJ databases">
        <title>Genome sequence of Rhodoferax antarcticus ANT.BR, a psychrophilic purple nonsulfur bacterium from an Antarctic microbial mat.</title>
        <authorList>
            <person name="Baker J."/>
            <person name="Riester C."/>
            <person name="Skinner B."/>
            <person name="Newell A."/>
            <person name="Swingley W."/>
            <person name="Madigan M."/>
            <person name="Jung D."/>
            <person name="Asao M."/>
            <person name="Chen M."/>
            <person name="Loughlin P."/>
            <person name="Pan H."/>
            <person name="Lin S."/>
            <person name="Li N."/>
            <person name="Shaw J."/>
            <person name="Prado M."/>
            <person name="Sherman C."/>
            <person name="Li X."/>
            <person name="Tang J."/>
            <person name="Blankenship R."/>
            <person name="Zhao T."/>
            <person name="Touchman J."/>
            <person name="Sattley M."/>
        </authorList>
    </citation>
    <scope>NUCLEOTIDE SEQUENCE [LARGE SCALE GENOMIC DNA]</scope>
    <source>
        <strain evidence="7 8">ANT.BR</strain>
    </source>
</reference>
<dbReference type="GO" id="GO:0003959">
    <property type="term" value="F:NADPH dehydrogenase activity"/>
    <property type="evidence" value="ECO:0007669"/>
    <property type="project" value="InterPro"/>
</dbReference>